<dbReference type="EMBL" id="LC521840">
    <property type="protein sequence ID" value="BBV25703.1"/>
    <property type="molecule type" value="Genomic_DNA"/>
</dbReference>
<organism evidence="1">
    <name type="scientific">Klebsiella pneumoniae</name>
    <dbReference type="NCBI Taxonomy" id="573"/>
    <lineage>
        <taxon>Bacteria</taxon>
        <taxon>Pseudomonadati</taxon>
        <taxon>Pseudomonadota</taxon>
        <taxon>Gammaproteobacteria</taxon>
        <taxon>Enterobacterales</taxon>
        <taxon>Enterobacteriaceae</taxon>
        <taxon>Klebsiella/Raoultella group</taxon>
        <taxon>Klebsiella</taxon>
        <taxon>Klebsiella pneumoniae complex</taxon>
    </lineage>
</organism>
<sequence length="72" mass="7390">MPEHGTGGAAKQVVEQRQVVVEERPQQVRHGEGDVLPVAVGQNVLLFGDPLLGALEAAAAAGFGFASLAEKA</sequence>
<protein>
    <submittedName>
        <fullName evidence="1">Uncharacterized protein</fullName>
    </submittedName>
</protein>
<reference evidence="1" key="1">
    <citation type="submission" date="2020-01" db="EMBL/GenBank/DDBJ databases">
        <title>Genotype-dependent distribution of carbapenemase genes among Enterobacteriaceae in Thailand.</title>
        <authorList>
            <person name="Takeuchi D."/>
            <person name="Abe R."/>
            <person name="Sakamoto N."/>
            <person name="Sugawara Y."/>
            <person name="Akeda Y."/>
            <person name="Hamada S."/>
        </authorList>
    </citation>
    <scope>NUCLEOTIDE SEQUENCE</scope>
    <source>
        <strain evidence="1">C127</strain>
        <plasmid evidence="1">pC127_NDM1</plasmid>
    </source>
</reference>
<accession>A0A809SYK5</accession>
<evidence type="ECO:0000313" key="1">
    <source>
        <dbReference type="EMBL" id="BBV25703.1"/>
    </source>
</evidence>
<keyword evidence="1" id="KW-0614">Plasmid</keyword>
<name>A0A809SYK5_KLEPN</name>
<dbReference type="AlphaFoldDB" id="A0A809SYK5"/>
<geneLocation type="plasmid" evidence="1">
    <name>pC127_NDM1</name>
</geneLocation>
<proteinExistence type="predicted"/>